<organism evidence="1 2">
    <name type="scientific">Blastococcus colisei</name>
    <dbReference type="NCBI Taxonomy" id="1564162"/>
    <lineage>
        <taxon>Bacteria</taxon>
        <taxon>Bacillati</taxon>
        <taxon>Actinomycetota</taxon>
        <taxon>Actinomycetes</taxon>
        <taxon>Geodermatophilales</taxon>
        <taxon>Geodermatophilaceae</taxon>
        <taxon>Blastococcus</taxon>
    </lineage>
</organism>
<gene>
    <name evidence="1" type="ORF">FHU33_3650</name>
</gene>
<evidence type="ECO:0000313" key="1">
    <source>
        <dbReference type="EMBL" id="TQN44158.1"/>
    </source>
</evidence>
<name>A0A543PJC1_9ACTN</name>
<sequence length="103" mass="12021">MAEVSGADRASRHLLTAWSWWCYEPHSEQDLVFSVATYSRGEVGWICRRARLPKPAFQARLRPFEPGFAEAMAQPFTLIWMPLDQFARGVDGWRSEEQRVAYW</sequence>
<dbReference type="RefSeq" id="WP_142026581.1">
    <property type="nucleotide sequence ID" value="NZ_VFQE01000001.1"/>
</dbReference>
<dbReference type="AlphaFoldDB" id="A0A543PJC1"/>
<comment type="caution">
    <text evidence="1">The sequence shown here is derived from an EMBL/GenBank/DDBJ whole genome shotgun (WGS) entry which is preliminary data.</text>
</comment>
<evidence type="ECO:0000313" key="2">
    <source>
        <dbReference type="Proteomes" id="UP000319865"/>
    </source>
</evidence>
<reference evidence="1 2" key="1">
    <citation type="submission" date="2019-06" db="EMBL/GenBank/DDBJ databases">
        <title>Sequencing the genomes of 1000 actinobacteria strains.</title>
        <authorList>
            <person name="Klenk H.-P."/>
        </authorList>
    </citation>
    <scope>NUCLEOTIDE SEQUENCE [LARGE SCALE GENOMIC DNA]</scope>
    <source>
        <strain evidence="1 2">DSM 46837</strain>
    </source>
</reference>
<accession>A0A543PJC1</accession>
<dbReference type="Proteomes" id="UP000319865">
    <property type="component" value="Unassembled WGS sequence"/>
</dbReference>
<keyword evidence="2" id="KW-1185">Reference proteome</keyword>
<protein>
    <submittedName>
        <fullName evidence="1">Uncharacterized protein</fullName>
    </submittedName>
</protein>
<dbReference type="EMBL" id="VFQE01000001">
    <property type="protein sequence ID" value="TQN44158.1"/>
    <property type="molecule type" value="Genomic_DNA"/>
</dbReference>
<dbReference type="OrthoDB" id="9779233at2"/>
<proteinExistence type="predicted"/>